<feature type="region of interest" description="Disordered" evidence="1">
    <location>
        <begin position="552"/>
        <end position="610"/>
    </location>
</feature>
<dbReference type="AlphaFoldDB" id="A0A4P9WPD1"/>
<protein>
    <submittedName>
        <fullName evidence="2">Uncharacterized protein</fullName>
    </submittedName>
</protein>
<proteinExistence type="predicted"/>
<feature type="compositionally biased region" description="Low complexity" evidence="1">
    <location>
        <begin position="489"/>
        <end position="507"/>
    </location>
</feature>
<gene>
    <name evidence="2" type="ORF">BDK51DRAFT_42465</name>
</gene>
<organism evidence="2 3">
    <name type="scientific">Blyttiomyces helicus</name>
    <dbReference type="NCBI Taxonomy" id="388810"/>
    <lineage>
        <taxon>Eukaryota</taxon>
        <taxon>Fungi</taxon>
        <taxon>Fungi incertae sedis</taxon>
        <taxon>Chytridiomycota</taxon>
        <taxon>Chytridiomycota incertae sedis</taxon>
        <taxon>Chytridiomycetes</taxon>
        <taxon>Chytridiomycetes incertae sedis</taxon>
        <taxon>Blyttiomyces</taxon>
    </lineage>
</organism>
<sequence>MQHQPPDTTEDGFYDNVNPHRVEAIPSSPSHASSSRNLNFNAGVESVTHVVDMPRIFACETSLQSERHPVDAERRMSKVKAEERGGQTEIAFGRKTLIGPPVVSSRPHGAASPASLISTGRREIIPRGEERRVSLCCFNISSHRQLKTAASTSSSSRRSHSRASNPPPHPPARLPPIAEPVVPLPAASRARTPTAEPPVAIPVARAALSPSLPQPRDPPARVSPTPPPSKAVSGQSAAVGKGKRTEYNPSLYGDFVCEDDSGISKWETASDVGGDAAFPVHSTRLRSRSGTASPGSRSSVYSSGRVSPAEQLQRDIEAFRKKSGGLQTWQEGRAVGASDPRTNVDPPMIDLDALRKKIVKALEDEVEAEDEAFSARQTPHSEKSVALSAEVAYPESSRPSSGPVPLTPQAPGTSERASQSPRPSKEQSQSSSPRSGPKSILKNGPRRSLLPRPTGADRTTFPTASPAQNISSPESPVDVSLSSHAPAPAKTSSSTKLASAGTSSSSRESSKDSMRTLQARKAAEVAVAQLPCVDIVRLSPSPPFAVAAAAEGTLDVSRPDKDHELRSSPPEEEFTVYEVRRPERAQSDSGDDEGDEGDDETLDLLYDEERGCYKDPGTGRFYELCDP</sequence>
<feature type="compositionally biased region" description="Polar residues" evidence="1">
    <location>
        <begin position="460"/>
        <end position="474"/>
    </location>
</feature>
<feature type="region of interest" description="Disordered" evidence="1">
    <location>
        <begin position="209"/>
        <end position="253"/>
    </location>
</feature>
<feature type="region of interest" description="Disordered" evidence="1">
    <location>
        <begin position="365"/>
        <end position="521"/>
    </location>
</feature>
<feature type="compositionally biased region" description="Acidic residues" evidence="1">
    <location>
        <begin position="589"/>
        <end position="606"/>
    </location>
</feature>
<feature type="compositionally biased region" description="Pro residues" evidence="1">
    <location>
        <begin position="165"/>
        <end position="178"/>
    </location>
</feature>
<dbReference type="Proteomes" id="UP000269721">
    <property type="component" value="Unassembled WGS sequence"/>
</dbReference>
<feature type="compositionally biased region" description="Low complexity" evidence="1">
    <location>
        <begin position="293"/>
        <end position="308"/>
    </location>
</feature>
<evidence type="ECO:0000313" key="2">
    <source>
        <dbReference type="EMBL" id="RKO94175.1"/>
    </source>
</evidence>
<feature type="region of interest" description="Disordered" evidence="1">
    <location>
        <begin position="146"/>
        <end position="179"/>
    </location>
</feature>
<feature type="region of interest" description="Disordered" evidence="1">
    <location>
        <begin position="1"/>
        <end position="36"/>
    </location>
</feature>
<feature type="compositionally biased region" description="Low complexity" evidence="1">
    <location>
        <begin position="418"/>
        <end position="439"/>
    </location>
</feature>
<name>A0A4P9WPD1_9FUNG</name>
<feature type="region of interest" description="Disordered" evidence="1">
    <location>
        <begin position="272"/>
        <end position="350"/>
    </location>
</feature>
<reference evidence="3" key="1">
    <citation type="journal article" date="2018" name="Nat. Microbiol.">
        <title>Leveraging single-cell genomics to expand the fungal tree of life.</title>
        <authorList>
            <person name="Ahrendt S.R."/>
            <person name="Quandt C.A."/>
            <person name="Ciobanu D."/>
            <person name="Clum A."/>
            <person name="Salamov A."/>
            <person name="Andreopoulos B."/>
            <person name="Cheng J.F."/>
            <person name="Woyke T."/>
            <person name="Pelin A."/>
            <person name="Henrissat B."/>
            <person name="Reynolds N.K."/>
            <person name="Benny G.L."/>
            <person name="Smith M.E."/>
            <person name="James T.Y."/>
            <person name="Grigoriev I.V."/>
        </authorList>
    </citation>
    <scope>NUCLEOTIDE SEQUENCE [LARGE SCALE GENOMIC DNA]</scope>
</reference>
<keyword evidence="3" id="KW-1185">Reference proteome</keyword>
<feature type="compositionally biased region" description="Basic and acidic residues" evidence="1">
    <location>
        <begin position="557"/>
        <end position="566"/>
    </location>
</feature>
<accession>A0A4P9WPD1</accession>
<evidence type="ECO:0000256" key="1">
    <source>
        <dbReference type="SAM" id="MobiDB-lite"/>
    </source>
</evidence>
<evidence type="ECO:0000313" key="3">
    <source>
        <dbReference type="Proteomes" id="UP000269721"/>
    </source>
</evidence>
<dbReference type="EMBL" id="KZ993984">
    <property type="protein sequence ID" value="RKO94175.1"/>
    <property type="molecule type" value="Genomic_DNA"/>
</dbReference>
<feature type="compositionally biased region" description="Low complexity" evidence="1">
    <location>
        <begin position="26"/>
        <end position="35"/>
    </location>
</feature>